<reference evidence="3" key="1">
    <citation type="submission" date="2016-10" db="EMBL/GenBank/DDBJ databases">
        <authorList>
            <person name="Varghese N."/>
            <person name="Submissions S."/>
        </authorList>
    </citation>
    <scope>NUCLEOTIDE SEQUENCE [LARGE SCALE GENOMIC DNA]</scope>
    <source>
        <strain evidence="3">DSM 21368</strain>
    </source>
</reference>
<protein>
    <recommendedName>
        <fullName evidence="1">DUF6318 domain-containing protein</fullName>
    </recommendedName>
</protein>
<dbReference type="AlphaFoldDB" id="A0A1H5ERU4"/>
<accession>A0A1H5ERU4</accession>
<dbReference type="EMBL" id="FNTX01000001">
    <property type="protein sequence ID" value="SED93770.1"/>
    <property type="molecule type" value="Genomic_DNA"/>
</dbReference>
<feature type="domain" description="DUF6318" evidence="1">
    <location>
        <begin position="4"/>
        <end position="134"/>
    </location>
</feature>
<sequence length="144" mass="15592">MEAPERPVEMGEETVEGAVAAAEYFVELYPYVYASGDLTEWDALSDEGCGFCSNVRERAEELHADGGYSVGGDVEVAGAQGGGPYEDDSYVVEFALTIAESEFRHADGTSTTYNEVVEPRFLVSMIWRDASWIVLGISQGEEGA</sequence>
<name>A0A1H5ERU4_9MICO</name>
<organism evidence="2 3">
    <name type="scientific">Ruania alba</name>
    <dbReference type="NCBI Taxonomy" id="648782"/>
    <lineage>
        <taxon>Bacteria</taxon>
        <taxon>Bacillati</taxon>
        <taxon>Actinomycetota</taxon>
        <taxon>Actinomycetes</taxon>
        <taxon>Micrococcales</taxon>
        <taxon>Ruaniaceae</taxon>
        <taxon>Ruania</taxon>
    </lineage>
</organism>
<proteinExistence type="predicted"/>
<dbReference type="Proteomes" id="UP000199220">
    <property type="component" value="Unassembled WGS sequence"/>
</dbReference>
<dbReference type="Pfam" id="PF19843">
    <property type="entry name" value="DUF6318"/>
    <property type="match status" value="1"/>
</dbReference>
<evidence type="ECO:0000259" key="1">
    <source>
        <dbReference type="Pfam" id="PF19843"/>
    </source>
</evidence>
<keyword evidence="3" id="KW-1185">Reference proteome</keyword>
<dbReference type="InterPro" id="IPR046281">
    <property type="entry name" value="DUF6318"/>
</dbReference>
<evidence type="ECO:0000313" key="3">
    <source>
        <dbReference type="Proteomes" id="UP000199220"/>
    </source>
</evidence>
<gene>
    <name evidence="2" type="ORF">SAMN04488554_1109</name>
</gene>
<evidence type="ECO:0000313" key="2">
    <source>
        <dbReference type="EMBL" id="SED93770.1"/>
    </source>
</evidence>